<keyword evidence="4" id="KW-1185">Reference proteome</keyword>
<protein>
    <submittedName>
        <fullName evidence="3">Uncharacterized protein</fullName>
    </submittedName>
</protein>
<accession>A0AAD7NET9</accession>
<evidence type="ECO:0000256" key="1">
    <source>
        <dbReference type="SAM" id="MobiDB-lite"/>
    </source>
</evidence>
<comment type="caution">
    <text evidence="3">The sequence shown here is derived from an EMBL/GenBank/DDBJ whole genome shotgun (WGS) entry which is preliminary data.</text>
</comment>
<feature type="compositionally biased region" description="Low complexity" evidence="1">
    <location>
        <begin position="321"/>
        <end position="335"/>
    </location>
</feature>
<dbReference type="EMBL" id="JARJLG010000058">
    <property type="protein sequence ID" value="KAJ7757353.1"/>
    <property type="molecule type" value="Genomic_DNA"/>
</dbReference>
<evidence type="ECO:0000256" key="2">
    <source>
        <dbReference type="SAM" id="SignalP"/>
    </source>
</evidence>
<reference evidence="3" key="1">
    <citation type="submission" date="2023-03" db="EMBL/GenBank/DDBJ databases">
        <title>Massive genome expansion in bonnet fungi (Mycena s.s.) driven by repeated elements and novel gene families across ecological guilds.</title>
        <authorList>
            <consortium name="Lawrence Berkeley National Laboratory"/>
            <person name="Harder C.B."/>
            <person name="Miyauchi S."/>
            <person name="Viragh M."/>
            <person name="Kuo A."/>
            <person name="Thoen E."/>
            <person name="Andreopoulos B."/>
            <person name="Lu D."/>
            <person name="Skrede I."/>
            <person name="Drula E."/>
            <person name="Henrissat B."/>
            <person name="Morin E."/>
            <person name="Kohler A."/>
            <person name="Barry K."/>
            <person name="LaButti K."/>
            <person name="Morin E."/>
            <person name="Salamov A."/>
            <person name="Lipzen A."/>
            <person name="Mereny Z."/>
            <person name="Hegedus B."/>
            <person name="Baldrian P."/>
            <person name="Stursova M."/>
            <person name="Weitz H."/>
            <person name="Taylor A."/>
            <person name="Grigoriev I.V."/>
            <person name="Nagy L.G."/>
            <person name="Martin F."/>
            <person name="Kauserud H."/>
        </authorList>
    </citation>
    <scope>NUCLEOTIDE SEQUENCE</scope>
    <source>
        <strain evidence="3">CBHHK188m</strain>
    </source>
</reference>
<feature type="compositionally biased region" description="Basic and acidic residues" evidence="1">
    <location>
        <begin position="341"/>
        <end position="354"/>
    </location>
</feature>
<keyword evidence="2" id="KW-0732">Signal</keyword>
<evidence type="ECO:0000313" key="4">
    <source>
        <dbReference type="Proteomes" id="UP001215280"/>
    </source>
</evidence>
<proteinExistence type="predicted"/>
<feature type="region of interest" description="Disordered" evidence="1">
    <location>
        <begin position="452"/>
        <end position="477"/>
    </location>
</feature>
<feature type="chain" id="PRO_5041990690" evidence="2">
    <location>
        <begin position="20"/>
        <end position="477"/>
    </location>
</feature>
<gene>
    <name evidence="3" type="ORF">DFH07DRAFT_1025394</name>
</gene>
<feature type="region of interest" description="Disordered" evidence="1">
    <location>
        <begin position="258"/>
        <end position="293"/>
    </location>
</feature>
<evidence type="ECO:0000313" key="3">
    <source>
        <dbReference type="EMBL" id="KAJ7757353.1"/>
    </source>
</evidence>
<dbReference type="AlphaFoldDB" id="A0AAD7NET9"/>
<dbReference type="Proteomes" id="UP001215280">
    <property type="component" value="Unassembled WGS sequence"/>
</dbReference>
<organism evidence="3 4">
    <name type="scientific">Mycena maculata</name>
    <dbReference type="NCBI Taxonomy" id="230809"/>
    <lineage>
        <taxon>Eukaryota</taxon>
        <taxon>Fungi</taxon>
        <taxon>Dikarya</taxon>
        <taxon>Basidiomycota</taxon>
        <taxon>Agaricomycotina</taxon>
        <taxon>Agaricomycetes</taxon>
        <taxon>Agaricomycetidae</taxon>
        <taxon>Agaricales</taxon>
        <taxon>Marasmiineae</taxon>
        <taxon>Mycenaceae</taxon>
        <taxon>Mycena</taxon>
    </lineage>
</organism>
<sequence length="477" mass="51808">MGVFATCLWHLSLLALTSAALSITNHTIDDQAPAGVAYSPAGQRNTSLHGPTAFLNIISQDYNPEDLFNGTTSHFPSLDDASIDVDFIARPCISGNAIYVFAAIRTLSEDGNVIGEIAACRFILDGVSVGNYSTTTSRGAFDVSAYSNISIPDGEHTLRMVIYPNPHLNFFAFDYVVYKYVMIHYYEPECQVMWLSDGDHTFTSTSSTPSSSAAAASSVAAASTFKTKKKIIVGAVVEGITALLHLERVCFLPDRRRWKGPSDSEKSTRTAVADSSKSEEVSHSDAAPPGDILSPSVLDTVALAQELRTLKEEFNQFRQNAEGSSTAISETTSATRSLSTMKRDQTRALQDHGEGYSAADAPVHTDSGLRLMVGRRAVDELPAAAADLYGGLMCCTIRGLQEMALPQIKLVTTVMEQRRRSETAFSDLCTEAQAGSLTSPMHDSVANRRLEVQREPRHARPMSRRPLLLLYPPSPSR</sequence>
<name>A0AAD7NET9_9AGAR</name>
<feature type="signal peptide" evidence="2">
    <location>
        <begin position="1"/>
        <end position="19"/>
    </location>
</feature>
<feature type="region of interest" description="Disordered" evidence="1">
    <location>
        <begin position="318"/>
        <end position="361"/>
    </location>
</feature>